<dbReference type="PANTHER" id="PTHR36408:SF1">
    <property type="entry name" value="TRANSMEMBRANE PROTEIN"/>
    <property type="match status" value="1"/>
</dbReference>
<sequence>MSLTTKNLLKNPQIPSSFHIKNQSLSPSAIFIHFPRPPHNHFLKTHFTYKSLYTFYSPIRAFESDNIHIHEKQENLVKSLDFDAFLSVAEFLCLIASVIISFGLILNSQKLILVWLGNKVSVCQFLLLAGGILIGGVIRRRQWRRVFVGFSKPRGSGVSLIDRIEKLEEDVRSSATLIRVMSRHVEKLGTRFRVTRKALKVPIAEAAALAQKNSEATRALAVQEDILEKELGEMQQVLLAMQEQQQKQLELILAIAKGGKLLDSRRGPCQDQDIAETHKTVAERVKQESPKSEPF</sequence>
<name>A0AAD8MW77_9APIA</name>
<organism evidence="2 3">
    <name type="scientific">Heracleum sosnowskyi</name>
    <dbReference type="NCBI Taxonomy" id="360622"/>
    <lineage>
        <taxon>Eukaryota</taxon>
        <taxon>Viridiplantae</taxon>
        <taxon>Streptophyta</taxon>
        <taxon>Embryophyta</taxon>
        <taxon>Tracheophyta</taxon>
        <taxon>Spermatophyta</taxon>
        <taxon>Magnoliopsida</taxon>
        <taxon>eudicotyledons</taxon>
        <taxon>Gunneridae</taxon>
        <taxon>Pentapetalae</taxon>
        <taxon>asterids</taxon>
        <taxon>campanulids</taxon>
        <taxon>Apiales</taxon>
        <taxon>Apiaceae</taxon>
        <taxon>Apioideae</taxon>
        <taxon>apioid superclade</taxon>
        <taxon>Tordylieae</taxon>
        <taxon>Tordyliinae</taxon>
        <taxon>Heracleum</taxon>
    </lineage>
</organism>
<evidence type="ECO:0000313" key="2">
    <source>
        <dbReference type="EMBL" id="KAK1391980.1"/>
    </source>
</evidence>
<gene>
    <name evidence="2" type="ORF">POM88_011036</name>
</gene>
<evidence type="ECO:0000313" key="3">
    <source>
        <dbReference type="Proteomes" id="UP001237642"/>
    </source>
</evidence>
<feature type="transmembrane region" description="Helical" evidence="1">
    <location>
        <begin position="112"/>
        <end position="138"/>
    </location>
</feature>
<keyword evidence="1" id="KW-1133">Transmembrane helix</keyword>
<keyword evidence="3" id="KW-1185">Reference proteome</keyword>
<dbReference type="AlphaFoldDB" id="A0AAD8MW77"/>
<comment type="caution">
    <text evidence="2">The sequence shown here is derived from an EMBL/GenBank/DDBJ whole genome shotgun (WGS) entry which is preliminary data.</text>
</comment>
<dbReference type="GO" id="GO:0009941">
    <property type="term" value="C:chloroplast envelope"/>
    <property type="evidence" value="ECO:0007669"/>
    <property type="project" value="TreeGrafter"/>
</dbReference>
<evidence type="ECO:0000256" key="1">
    <source>
        <dbReference type="SAM" id="Phobius"/>
    </source>
</evidence>
<reference evidence="2" key="1">
    <citation type="submission" date="2023-02" db="EMBL/GenBank/DDBJ databases">
        <title>Genome of toxic invasive species Heracleum sosnowskyi carries increased number of genes despite the absence of recent whole-genome duplications.</title>
        <authorList>
            <person name="Schelkunov M."/>
            <person name="Shtratnikova V."/>
            <person name="Makarenko M."/>
            <person name="Klepikova A."/>
            <person name="Omelchenko D."/>
            <person name="Novikova G."/>
            <person name="Obukhova E."/>
            <person name="Bogdanov V."/>
            <person name="Penin A."/>
            <person name="Logacheva M."/>
        </authorList>
    </citation>
    <scope>NUCLEOTIDE SEQUENCE</scope>
    <source>
        <strain evidence="2">Hsosn_3</strain>
        <tissue evidence="2">Leaf</tissue>
    </source>
</reference>
<accession>A0AAD8MW77</accession>
<protein>
    <submittedName>
        <fullName evidence="2">M protein, serotype 5 like</fullName>
    </submittedName>
</protein>
<feature type="transmembrane region" description="Helical" evidence="1">
    <location>
        <begin position="84"/>
        <end position="106"/>
    </location>
</feature>
<dbReference type="PANTHER" id="PTHR36408">
    <property type="entry name" value="TRANSMEMBRANE PROTEIN"/>
    <property type="match status" value="1"/>
</dbReference>
<proteinExistence type="predicted"/>
<keyword evidence="1" id="KW-0812">Transmembrane</keyword>
<reference evidence="2" key="2">
    <citation type="submission" date="2023-05" db="EMBL/GenBank/DDBJ databases">
        <authorList>
            <person name="Schelkunov M.I."/>
        </authorList>
    </citation>
    <scope>NUCLEOTIDE SEQUENCE</scope>
    <source>
        <strain evidence="2">Hsosn_3</strain>
        <tissue evidence="2">Leaf</tissue>
    </source>
</reference>
<dbReference type="EMBL" id="JAUIZM010000003">
    <property type="protein sequence ID" value="KAK1391980.1"/>
    <property type="molecule type" value="Genomic_DNA"/>
</dbReference>
<dbReference type="Proteomes" id="UP001237642">
    <property type="component" value="Unassembled WGS sequence"/>
</dbReference>
<keyword evidence="1" id="KW-0472">Membrane</keyword>